<evidence type="ECO:0000313" key="1">
    <source>
        <dbReference type="EMBL" id="BBL89543.1"/>
    </source>
</evidence>
<evidence type="ECO:0000313" key="2">
    <source>
        <dbReference type="Proteomes" id="UP000315115"/>
    </source>
</evidence>
<proteinExistence type="predicted"/>
<sequence>MNGSVPDYLTFWLDYTAKRAQMKPLLLTNEGTKFLDRLTGVEKITLPDITSDEVSSASLSAL</sequence>
<dbReference type="AlphaFoldDB" id="A0A510I747"/>
<dbReference type="Proteomes" id="UP000315115">
    <property type="component" value="Chromosome 1"/>
</dbReference>
<gene>
    <name evidence="1" type="ORF">VroAM7_21960</name>
</gene>
<accession>A0A510I747</accession>
<dbReference type="EMBL" id="AP019798">
    <property type="protein sequence ID" value="BBL89543.1"/>
    <property type="molecule type" value="Genomic_DNA"/>
</dbReference>
<organism evidence="1 2">
    <name type="scientific">Vibrio rotiferianus</name>
    <dbReference type="NCBI Taxonomy" id="190895"/>
    <lineage>
        <taxon>Bacteria</taxon>
        <taxon>Pseudomonadati</taxon>
        <taxon>Pseudomonadota</taxon>
        <taxon>Gammaproteobacteria</taxon>
        <taxon>Vibrionales</taxon>
        <taxon>Vibrionaceae</taxon>
        <taxon>Vibrio</taxon>
    </lineage>
</organism>
<name>A0A510I747_9VIBR</name>
<reference evidence="2" key="1">
    <citation type="submission" date="2019-07" db="EMBL/GenBank/DDBJ databases">
        <title>Complete Genome Sequences of Vibrion rotiferianus strain AM7.</title>
        <authorList>
            <person name="Miyazaki K."/>
            <person name="Wiseschart A."/>
            <person name="Pootanakit K."/>
            <person name="Ishimori K."/>
            <person name="Kitahara K."/>
        </authorList>
    </citation>
    <scope>NUCLEOTIDE SEQUENCE [LARGE SCALE GENOMIC DNA]</scope>
    <source>
        <strain evidence="2">AM7</strain>
    </source>
</reference>
<protein>
    <submittedName>
        <fullName evidence="1">Uncharacterized protein</fullName>
    </submittedName>
</protein>